<dbReference type="Proteomes" id="UP000184368">
    <property type="component" value="Unassembled WGS sequence"/>
</dbReference>
<feature type="signal peptide" evidence="2">
    <location>
        <begin position="1"/>
        <end position="19"/>
    </location>
</feature>
<organism evidence="3 4">
    <name type="scientific">Cnuella takakiae</name>
    <dbReference type="NCBI Taxonomy" id="1302690"/>
    <lineage>
        <taxon>Bacteria</taxon>
        <taxon>Pseudomonadati</taxon>
        <taxon>Bacteroidota</taxon>
        <taxon>Chitinophagia</taxon>
        <taxon>Chitinophagales</taxon>
        <taxon>Chitinophagaceae</taxon>
        <taxon>Cnuella</taxon>
    </lineage>
</organism>
<proteinExistence type="predicted"/>
<evidence type="ECO:0000313" key="3">
    <source>
        <dbReference type="EMBL" id="SHE98667.1"/>
    </source>
</evidence>
<name>A0A1M4XYN0_9BACT</name>
<evidence type="ECO:0000313" key="4">
    <source>
        <dbReference type="Proteomes" id="UP000184368"/>
    </source>
</evidence>
<dbReference type="RefSeq" id="WP_143157233.1">
    <property type="nucleotide sequence ID" value="NZ_FQUO01000004.1"/>
</dbReference>
<evidence type="ECO:0000256" key="2">
    <source>
        <dbReference type="SAM" id="SignalP"/>
    </source>
</evidence>
<feature type="region of interest" description="Disordered" evidence="1">
    <location>
        <begin position="142"/>
        <end position="166"/>
    </location>
</feature>
<sequence>MKKLILLHAAILFLLNATAQKQRPAINNSKADFHAGVRLQSSSAYPAKAGNTRLGIADPTINALNGMGNGIGVPVYGSNGVLGLPKGTYGYAKGQLWLRSTDATSIGGITGNPSVGTGSSSAGAGGNMLGLNGKSPYAGPANWGSAQGLRQPDSVLRRSRQIGMRQ</sequence>
<dbReference type="AlphaFoldDB" id="A0A1M4XYN0"/>
<feature type="chain" id="PRO_5012047572" evidence="2">
    <location>
        <begin position="20"/>
        <end position="166"/>
    </location>
</feature>
<reference evidence="3 4" key="1">
    <citation type="submission" date="2016-11" db="EMBL/GenBank/DDBJ databases">
        <authorList>
            <person name="Jaros S."/>
            <person name="Januszkiewicz K."/>
            <person name="Wedrychowicz H."/>
        </authorList>
    </citation>
    <scope>NUCLEOTIDE SEQUENCE [LARGE SCALE GENOMIC DNA]</scope>
    <source>
        <strain evidence="3 4">DSM 26897</strain>
    </source>
</reference>
<dbReference type="STRING" id="1302690.BUE76_14635"/>
<accession>A0A1M4XYN0</accession>
<protein>
    <submittedName>
        <fullName evidence="3">Uncharacterized protein</fullName>
    </submittedName>
</protein>
<keyword evidence="4" id="KW-1185">Reference proteome</keyword>
<dbReference type="OrthoDB" id="680774at2"/>
<dbReference type="EMBL" id="FQUO01000004">
    <property type="protein sequence ID" value="SHE98667.1"/>
    <property type="molecule type" value="Genomic_DNA"/>
</dbReference>
<keyword evidence="2" id="KW-0732">Signal</keyword>
<gene>
    <name evidence="3" type="ORF">SAMN05444008_10492</name>
</gene>
<evidence type="ECO:0000256" key="1">
    <source>
        <dbReference type="SAM" id="MobiDB-lite"/>
    </source>
</evidence>